<comment type="caution">
    <text evidence="1">The sequence shown here is derived from an EMBL/GenBank/DDBJ whole genome shotgun (WGS) entry which is preliminary data.</text>
</comment>
<gene>
    <name evidence="1" type="ORF">ACJ72_01487</name>
</gene>
<dbReference type="AlphaFoldDB" id="A0A1B7P525"/>
<reference evidence="1 2" key="1">
    <citation type="submission" date="2015-07" db="EMBL/GenBank/DDBJ databases">
        <title>Emmonsia species relationships and genome sequence.</title>
        <authorList>
            <person name="Cuomo C.A."/>
            <person name="Schwartz I.S."/>
            <person name="Kenyon C."/>
            <person name="de Hoog G.S."/>
            <person name="Govender N.P."/>
            <person name="Botha A."/>
            <person name="Moreno L."/>
            <person name="de Vries M."/>
            <person name="Munoz J.F."/>
            <person name="Stielow J.B."/>
        </authorList>
    </citation>
    <scope>NUCLEOTIDE SEQUENCE [LARGE SCALE GENOMIC DNA]</scope>
    <source>
        <strain evidence="1 2">CBS 136260</strain>
    </source>
</reference>
<evidence type="ECO:0000313" key="1">
    <source>
        <dbReference type="EMBL" id="OAX84142.1"/>
    </source>
</evidence>
<protein>
    <submittedName>
        <fullName evidence="1">Uncharacterized protein</fullName>
    </submittedName>
</protein>
<keyword evidence="2" id="KW-1185">Reference proteome</keyword>
<accession>A0A1B7P525</accession>
<dbReference type="Proteomes" id="UP000091918">
    <property type="component" value="Unassembled WGS sequence"/>
</dbReference>
<proteinExistence type="predicted"/>
<dbReference type="EMBL" id="LGUA01000101">
    <property type="protein sequence ID" value="OAX84142.1"/>
    <property type="molecule type" value="Genomic_DNA"/>
</dbReference>
<evidence type="ECO:0000313" key="2">
    <source>
        <dbReference type="Proteomes" id="UP000091918"/>
    </source>
</evidence>
<sequence length="125" mass="13781">MWISVESVASAIPSMRVYYNNVDSEEREERVIHIFSGYLAGSAVEMKNGERLFCSQFGLLSTRRTRITDSGVFTNMDCTAYESGVGEILIPRGHFFNNMFVPDALKKIASASGREGDGGKEEGSV</sequence>
<name>A0A1B7P525_9EURO</name>
<organism evidence="1 2">
    <name type="scientific">Emergomyces africanus</name>
    <dbReference type="NCBI Taxonomy" id="1955775"/>
    <lineage>
        <taxon>Eukaryota</taxon>
        <taxon>Fungi</taxon>
        <taxon>Dikarya</taxon>
        <taxon>Ascomycota</taxon>
        <taxon>Pezizomycotina</taxon>
        <taxon>Eurotiomycetes</taxon>
        <taxon>Eurotiomycetidae</taxon>
        <taxon>Onygenales</taxon>
        <taxon>Ajellomycetaceae</taxon>
        <taxon>Emergomyces</taxon>
    </lineage>
</organism>